<gene>
    <name evidence="1" type="ORF">ACFFX0_19080</name>
</gene>
<sequence>MSTPRAGPISSAVTGLPNAAATELTMSMMAVKATTMVVARTDGRGQNGVCRVFGVVDAGGWAGLGVGVGMVGCMGAPSSALLPCERHATQN</sequence>
<keyword evidence="2" id="KW-1185">Reference proteome</keyword>
<protein>
    <submittedName>
        <fullName evidence="1">Uncharacterized protein</fullName>
    </submittedName>
</protein>
<comment type="caution">
    <text evidence="1">The sequence shown here is derived from an EMBL/GenBank/DDBJ whole genome shotgun (WGS) entry which is preliminary data.</text>
</comment>
<proteinExistence type="predicted"/>
<reference evidence="1 2" key="1">
    <citation type="submission" date="2024-09" db="EMBL/GenBank/DDBJ databases">
        <authorList>
            <person name="Sun Q."/>
            <person name="Mori K."/>
        </authorList>
    </citation>
    <scope>NUCLEOTIDE SEQUENCE [LARGE SCALE GENOMIC DNA]</scope>
    <source>
        <strain evidence="1 2">CCM 7609</strain>
    </source>
</reference>
<evidence type="ECO:0000313" key="1">
    <source>
        <dbReference type="EMBL" id="MFB9073187.1"/>
    </source>
</evidence>
<name>A0ABV5G2M5_9MICC</name>
<accession>A0ABV5G2M5</accession>
<dbReference type="EMBL" id="JBHMFI010000001">
    <property type="protein sequence ID" value="MFB9073187.1"/>
    <property type="molecule type" value="Genomic_DNA"/>
</dbReference>
<evidence type="ECO:0000313" key="2">
    <source>
        <dbReference type="Proteomes" id="UP001589575"/>
    </source>
</evidence>
<organism evidence="1 2">
    <name type="scientific">Citricoccus parietis</name>
    <dbReference type="NCBI Taxonomy" id="592307"/>
    <lineage>
        <taxon>Bacteria</taxon>
        <taxon>Bacillati</taxon>
        <taxon>Actinomycetota</taxon>
        <taxon>Actinomycetes</taxon>
        <taxon>Micrococcales</taxon>
        <taxon>Micrococcaceae</taxon>
        <taxon>Citricoccus</taxon>
    </lineage>
</organism>
<dbReference type="Proteomes" id="UP001589575">
    <property type="component" value="Unassembled WGS sequence"/>
</dbReference>